<sequence>MTQSKRINIKDKVLELREKTLKQRQDYEQGSELKKRRYQNILNSNEMLSNPILAINGATAMFAVLQVLEKATSKSNLEDILKEEKLFKDNQELAEKFAKELTERLEIIEKAEKHDLEDFINKNDIYAVFEDDKLKKFLEKAEDKNHSKEQNNIVNNKKDITHEQ</sequence>
<evidence type="ECO:0000313" key="3">
    <source>
        <dbReference type="Proteomes" id="UP000308001"/>
    </source>
</evidence>
<name>A0A5R9H271_9BACT</name>
<dbReference type="AlphaFoldDB" id="A0A5R9H271"/>
<dbReference type="RefSeq" id="WP_138142966.1">
    <property type="nucleotide sequence ID" value="NZ_VBUF01000004.1"/>
</dbReference>
<accession>A0A5R9H271</accession>
<feature type="region of interest" description="Disordered" evidence="1">
    <location>
        <begin position="142"/>
        <end position="164"/>
    </location>
</feature>
<organism evidence="2 3">
    <name type="scientific">Aliarcobacter thereius</name>
    <dbReference type="NCBI Taxonomy" id="544718"/>
    <lineage>
        <taxon>Bacteria</taxon>
        <taxon>Pseudomonadati</taxon>
        <taxon>Campylobacterota</taxon>
        <taxon>Epsilonproteobacteria</taxon>
        <taxon>Campylobacterales</taxon>
        <taxon>Arcobacteraceae</taxon>
        <taxon>Aliarcobacter</taxon>
    </lineage>
</organism>
<dbReference type="EMBL" id="VBUF01000004">
    <property type="protein sequence ID" value="TLS71390.1"/>
    <property type="molecule type" value="Genomic_DNA"/>
</dbReference>
<dbReference type="Proteomes" id="UP000308001">
    <property type="component" value="Unassembled WGS sequence"/>
</dbReference>
<reference evidence="2 3" key="1">
    <citation type="submission" date="2019-05" db="EMBL/GenBank/DDBJ databases">
        <title>Arcobacter cibarius and Arcobacter thereius providing challenges in identification an antibiotic susceptibility and Quinolone resistance.</title>
        <authorList>
            <person name="Busch A."/>
            <person name="Hanel I."/>
            <person name="Hotzel H."/>
            <person name="Tomaso H."/>
        </authorList>
    </citation>
    <scope>NUCLEOTIDE SEQUENCE [LARGE SCALE GENOMIC DNA]</scope>
    <source>
        <strain evidence="2 3">17CS1191_2</strain>
    </source>
</reference>
<comment type="caution">
    <text evidence="2">The sequence shown here is derived from an EMBL/GenBank/DDBJ whole genome shotgun (WGS) entry which is preliminary data.</text>
</comment>
<proteinExistence type="predicted"/>
<evidence type="ECO:0000256" key="1">
    <source>
        <dbReference type="SAM" id="MobiDB-lite"/>
    </source>
</evidence>
<evidence type="ECO:0000313" key="2">
    <source>
        <dbReference type="EMBL" id="TLS71390.1"/>
    </source>
</evidence>
<gene>
    <name evidence="2" type="ORF">FE246_07195</name>
</gene>
<protein>
    <submittedName>
        <fullName evidence="2">Uncharacterized protein</fullName>
    </submittedName>
</protein>